<evidence type="ECO:0000256" key="5">
    <source>
        <dbReference type="ARBA" id="ARBA00022741"/>
    </source>
</evidence>
<evidence type="ECO:0000256" key="7">
    <source>
        <dbReference type="ARBA" id="ARBA00022840"/>
    </source>
</evidence>
<dbReference type="Gene3D" id="1.10.287.130">
    <property type="match status" value="1"/>
</dbReference>
<dbReference type="PRINTS" id="PR00344">
    <property type="entry name" value="BCTRLSENSOR"/>
</dbReference>
<dbReference type="InterPro" id="IPR003594">
    <property type="entry name" value="HATPase_dom"/>
</dbReference>
<evidence type="ECO:0000256" key="6">
    <source>
        <dbReference type="ARBA" id="ARBA00022777"/>
    </source>
</evidence>
<evidence type="ECO:0000313" key="10">
    <source>
        <dbReference type="EMBL" id="MCI0182649.1"/>
    </source>
</evidence>
<keyword evidence="4 10" id="KW-0808">Transferase</keyword>
<dbReference type="PANTHER" id="PTHR43065:SF10">
    <property type="entry name" value="PEROXIDE STRESS-ACTIVATED HISTIDINE KINASE MAK3"/>
    <property type="match status" value="1"/>
</dbReference>
<keyword evidence="5" id="KW-0547">Nucleotide-binding</keyword>
<dbReference type="SMART" id="SM00388">
    <property type="entry name" value="HisKA"/>
    <property type="match status" value="1"/>
</dbReference>
<organism evidence="10 11">
    <name type="scientific">Sulfoacidibacillus ferrooxidans</name>
    <dbReference type="NCBI Taxonomy" id="2005001"/>
    <lineage>
        <taxon>Bacteria</taxon>
        <taxon>Bacillati</taxon>
        <taxon>Bacillota</taxon>
        <taxon>Bacilli</taxon>
        <taxon>Bacillales</taxon>
        <taxon>Alicyclobacillaceae</taxon>
        <taxon>Sulfoacidibacillus</taxon>
    </lineage>
</organism>
<dbReference type="InterPro" id="IPR036097">
    <property type="entry name" value="HisK_dim/P_sf"/>
</dbReference>
<evidence type="ECO:0000256" key="4">
    <source>
        <dbReference type="ARBA" id="ARBA00022679"/>
    </source>
</evidence>
<evidence type="ECO:0000313" key="11">
    <source>
        <dbReference type="Proteomes" id="UP001139263"/>
    </source>
</evidence>
<accession>A0A9X2ABE8</accession>
<dbReference type="SUPFAM" id="SSF55874">
    <property type="entry name" value="ATPase domain of HSP90 chaperone/DNA topoisomerase II/histidine kinase"/>
    <property type="match status" value="1"/>
</dbReference>
<keyword evidence="6" id="KW-0418">Kinase</keyword>
<dbReference type="Gene3D" id="3.30.565.10">
    <property type="entry name" value="Histidine kinase-like ATPase, C-terminal domain"/>
    <property type="match status" value="1"/>
</dbReference>
<dbReference type="GO" id="GO:0000155">
    <property type="term" value="F:phosphorelay sensor kinase activity"/>
    <property type="evidence" value="ECO:0007669"/>
    <property type="project" value="InterPro"/>
</dbReference>
<keyword evidence="7" id="KW-0067">ATP-binding</keyword>
<evidence type="ECO:0000256" key="2">
    <source>
        <dbReference type="ARBA" id="ARBA00012438"/>
    </source>
</evidence>
<dbReference type="InterPro" id="IPR005467">
    <property type="entry name" value="His_kinase_dom"/>
</dbReference>
<reference evidence="10" key="1">
    <citation type="submission" date="2022-03" db="EMBL/GenBank/DDBJ databases">
        <title>Draft Genome Sequence of Firmicute Strain S0AB, a Heterotrophic Iron/Sulfur-Oxidizing Extreme Acidophile.</title>
        <authorList>
            <person name="Vergara E."/>
            <person name="Pakostova E."/>
            <person name="Johnson D.B."/>
            <person name="Holmes D.S."/>
        </authorList>
    </citation>
    <scope>NUCLEOTIDE SEQUENCE</scope>
    <source>
        <strain evidence="10">S0AB</strain>
    </source>
</reference>
<comment type="caution">
    <text evidence="10">The sequence shown here is derived from an EMBL/GenBank/DDBJ whole genome shotgun (WGS) entry which is preliminary data.</text>
</comment>
<dbReference type="PANTHER" id="PTHR43065">
    <property type="entry name" value="SENSOR HISTIDINE KINASE"/>
    <property type="match status" value="1"/>
</dbReference>
<dbReference type="EC" id="2.7.13.3" evidence="2"/>
<protein>
    <recommendedName>
        <fullName evidence="2">histidine kinase</fullName>
        <ecNumber evidence="2">2.7.13.3</ecNumber>
    </recommendedName>
</protein>
<evidence type="ECO:0000256" key="1">
    <source>
        <dbReference type="ARBA" id="ARBA00000085"/>
    </source>
</evidence>
<feature type="domain" description="Histidine kinase" evidence="9">
    <location>
        <begin position="164"/>
        <end position="375"/>
    </location>
</feature>
<dbReference type="CDD" id="cd00082">
    <property type="entry name" value="HisKA"/>
    <property type="match status" value="1"/>
</dbReference>
<proteinExistence type="predicted"/>
<dbReference type="EMBL" id="JALBUF010000001">
    <property type="protein sequence ID" value="MCI0182649.1"/>
    <property type="molecule type" value="Genomic_DNA"/>
</dbReference>
<dbReference type="InterPro" id="IPR004358">
    <property type="entry name" value="Sig_transdc_His_kin-like_C"/>
</dbReference>
<sequence>MCKPQSELSSLFKTFELDAECGDSSDPIPILSATKWILSILPIVYIYTDANEFMVEFNHTFAELVGLSIVETPQPLIVALREFPPLVSLFEKTLSEKIEYRSLLVHFERKDKLMHVLVDAHMVKRDQLVYGWVFACREIDNLMMIEAQVLRHDKLATAGKMAAGIAHEIRNPLTSIRGFLQVLERDLTAVGLQKEQVYIQLMLSEIDRVNQLVNQMLLLAKPADLILEIVTPRDVIESIASIVQSDALLRNVTCRFALETTSLVCVDRNHLKQVILNLVSNALDAMEDSGAGTLVIAAYDDVSNHNVHIDVSDTGPGIPSYMIDRIFDAFFTMKEHGTGLGLAICQRLVTEFGGEIRVFSKGFGTTFSIILPSVKE</sequence>
<evidence type="ECO:0000256" key="3">
    <source>
        <dbReference type="ARBA" id="ARBA00022553"/>
    </source>
</evidence>
<dbReference type="InterPro" id="IPR003661">
    <property type="entry name" value="HisK_dim/P_dom"/>
</dbReference>
<dbReference type="SMART" id="SM00387">
    <property type="entry name" value="HATPase_c"/>
    <property type="match status" value="1"/>
</dbReference>
<keyword evidence="8" id="KW-0902">Two-component regulatory system</keyword>
<dbReference type="Pfam" id="PF02518">
    <property type="entry name" value="HATPase_c"/>
    <property type="match status" value="1"/>
</dbReference>
<gene>
    <name evidence="10" type="primary">sasA_3</name>
    <name evidence="10" type="ORF">MM817_00914</name>
</gene>
<comment type="catalytic activity">
    <reaction evidence="1">
        <text>ATP + protein L-histidine = ADP + protein N-phospho-L-histidine.</text>
        <dbReference type="EC" id="2.7.13.3"/>
    </reaction>
</comment>
<dbReference type="SUPFAM" id="SSF47384">
    <property type="entry name" value="Homodimeric domain of signal transducing histidine kinase"/>
    <property type="match status" value="1"/>
</dbReference>
<dbReference type="PROSITE" id="PS50109">
    <property type="entry name" value="HIS_KIN"/>
    <property type="match status" value="1"/>
</dbReference>
<dbReference type="InterPro" id="IPR036890">
    <property type="entry name" value="HATPase_C_sf"/>
</dbReference>
<dbReference type="RefSeq" id="WP_241712219.1">
    <property type="nucleotide sequence ID" value="NZ_JALBUF010000001.1"/>
</dbReference>
<keyword evidence="11" id="KW-1185">Reference proteome</keyword>
<keyword evidence="3" id="KW-0597">Phosphoprotein</keyword>
<name>A0A9X2ABE8_9BACL</name>
<evidence type="ECO:0000256" key="8">
    <source>
        <dbReference type="ARBA" id="ARBA00023012"/>
    </source>
</evidence>
<dbReference type="AlphaFoldDB" id="A0A9X2ABE8"/>
<dbReference type="Proteomes" id="UP001139263">
    <property type="component" value="Unassembled WGS sequence"/>
</dbReference>
<dbReference type="GO" id="GO:0005524">
    <property type="term" value="F:ATP binding"/>
    <property type="evidence" value="ECO:0007669"/>
    <property type="project" value="UniProtKB-KW"/>
</dbReference>
<evidence type="ECO:0000259" key="9">
    <source>
        <dbReference type="PROSITE" id="PS50109"/>
    </source>
</evidence>
<dbReference type="Pfam" id="PF00512">
    <property type="entry name" value="HisKA"/>
    <property type="match status" value="1"/>
</dbReference>